<proteinExistence type="predicted"/>
<protein>
    <submittedName>
        <fullName evidence="1">Uncharacterized protein</fullName>
    </submittedName>
</protein>
<organism evidence="1">
    <name type="scientific">Candidatus Methanophaga sp. ANME-1 ERB7</name>
    <dbReference type="NCBI Taxonomy" id="2759913"/>
    <lineage>
        <taxon>Archaea</taxon>
        <taxon>Methanobacteriati</taxon>
        <taxon>Methanobacteriota</taxon>
        <taxon>Stenosarchaea group</taxon>
        <taxon>Methanomicrobia</taxon>
        <taxon>Candidatus Methanophagales</taxon>
        <taxon>Candidatus Methanophagaceae</taxon>
        <taxon>Candidatus Methanophaga</taxon>
    </lineage>
</organism>
<reference evidence="1" key="1">
    <citation type="submission" date="2020-06" db="EMBL/GenBank/DDBJ databases">
        <title>Unique genomic features of the anaerobic methanotrophic archaea.</title>
        <authorList>
            <person name="Chadwick G.L."/>
            <person name="Skennerton C.T."/>
            <person name="Laso-Perez R."/>
            <person name="Leu A.O."/>
            <person name="Speth D.R."/>
            <person name="Yu H."/>
            <person name="Morgan-Lang C."/>
            <person name="Hatzenpichler R."/>
            <person name="Goudeau D."/>
            <person name="Malmstrom R."/>
            <person name="Brazelton W.J."/>
            <person name="Woyke T."/>
            <person name="Hallam S.J."/>
            <person name="Tyson G.W."/>
            <person name="Wegener G."/>
            <person name="Boetius A."/>
            <person name="Orphan V."/>
        </authorList>
    </citation>
    <scope>NUCLEOTIDE SEQUENCE</scope>
</reference>
<name>A0A7G9Z5H0_9EURY</name>
<gene>
    <name evidence="1" type="ORF">BHOFGHMF_00021</name>
</gene>
<evidence type="ECO:0000313" key="1">
    <source>
        <dbReference type="EMBL" id="QNO55504.1"/>
    </source>
</evidence>
<dbReference type="AlphaFoldDB" id="A0A7G9Z5H0"/>
<sequence>MVRTIEFNKTDSELFEGKIVLKFENKGDKPIEYSHIEEIPKSFAESVDDLVFSIPPDEIIDPDTKVRWNMWSGMKGIPVYYSLYFSIVERIDLEEQDPFWVVKMYYGILNYCVRECNKRSGTSRDYCLLLLAEEFKAAEPTYVCHEIENEDLKNLCLGRVTGDKKYCEKIKNEDLRKLCLGQEEEEEEEVTTTPSTAPTITIPPGVHHFGDQTFTDWEVQSSEGTEYTTTFSLATVPASADLTLNVFQTNYNNPVLVNGQGVGFLCIHTSESWVKCTISIPGSALQIGSNTLTIRAGRRGSNYDDFMIKP</sequence>
<dbReference type="EMBL" id="MT631616">
    <property type="protein sequence ID" value="QNO55504.1"/>
    <property type="molecule type" value="Genomic_DNA"/>
</dbReference>
<accession>A0A7G9Z5H0</accession>